<keyword evidence="4" id="KW-0560">Oxidoreductase</keyword>
<dbReference type="EMBL" id="JWJH01000021">
    <property type="protein sequence ID" value="KJF65912.1"/>
    <property type="molecule type" value="Genomic_DNA"/>
</dbReference>
<dbReference type="InterPro" id="IPR037396">
    <property type="entry name" value="FMN_HAD"/>
</dbReference>
<protein>
    <submittedName>
        <fullName evidence="7">Mandelate dehydrogenase</fullName>
    </submittedName>
</protein>
<dbReference type="PROSITE" id="PS00557">
    <property type="entry name" value="FMN_HYDROXY_ACID_DH_1"/>
    <property type="match status" value="1"/>
</dbReference>
<dbReference type="InterPro" id="IPR012133">
    <property type="entry name" value="Alpha-hydoxy_acid_DH_FMN"/>
</dbReference>
<comment type="similarity">
    <text evidence="5">Belongs to the FMN-dependent alpha-hydroxy acid dehydrogenase family.</text>
</comment>
<organism evidence="7 8">
    <name type="scientific">Rhizobium nepotum 39/7</name>
    <dbReference type="NCBI Taxonomy" id="1368418"/>
    <lineage>
        <taxon>Bacteria</taxon>
        <taxon>Pseudomonadati</taxon>
        <taxon>Pseudomonadota</taxon>
        <taxon>Alphaproteobacteria</taxon>
        <taxon>Hyphomicrobiales</taxon>
        <taxon>Rhizobiaceae</taxon>
        <taxon>Rhizobium/Agrobacterium group</taxon>
        <taxon>Rhizobium</taxon>
    </lineage>
</organism>
<dbReference type="Gene3D" id="3.20.20.70">
    <property type="entry name" value="Aldolase class I"/>
    <property type="match status" value="1"/>
</dbReference>
<comment type="cofactor">
    <cofactor evidence="1">
        <name>FMN</name>
        <dbReference type="ChEBI" id="CHEBI:58210"/>
    </cofactor>
</comment>
<evidence type="ECO:0000313" key="8">
    <source>
        <dbReference type="Proteomes" id="UP000052068"/>
    </source>
</evidence>
<dbReference type="InterPro" id="IPR000262">
    <property type="entry name" value="FMN-dep_DH"/>
</dbReference>
<keyword evidence="3" id="KW-0288">FMN</keyword>
<dbReference type="PANTHER" id="PTHR10578:SF107">
    <property type="entry name" value="2-HYDROXYACID OXIDASE 1"/>
    <property type="match status" value="1"/>
</dbReference>
<name>A0ABR5CM53_9HYPH</name>
<dbReference type="InterPro" id="IPR013785">
    <property type="entry name" value="Aldolase_TIM"/>
</dbReference>
<evidence type="ECO:0000256" key="2">
    <source>
        <dbReference type="ARBA" id="ARBA00022630"/>
    </source>
</evidence>
<evidence type="ECO:0000256" key="1">
    <source>
        <dbReference type="ARBA" id="ARBA00001917"/>
    </source>
</evidence>
<keyword evidence="2" id="KW-0285">Flavoprotein</keyword>
<evidence type="ECO:0000256" key="4">
    <source>
        <dbReference type="ARBA" id="ARBA00023002"/>
    </source>
</evidence>
<dbReference type="PROSITE" id="PS51349">
    <property type="entry name" value="FMN_HYDROXY_ACID_DH_2"/>
    <property type="match status" value="1"/>
</dbReference>
<dbReference type="InterPro" id="IPR008259">
    <property type="entry name" value="FMN_hydac_DH_AS"/>
</dbReference>
<reference evidence="7 8" key="1">
    <citation type="submission" date="2015-03" db="EMBL/GenBank/DDBJ databases">
        <title>Draft Genome Sequences of Agrobacterium nepotum Strain 39/7T (= CFBP 7436T = LMG 26435T) and Agrobacterium sp. Strain KFB 330 (= CFBP 8308 = LMG 28674).</title>
        <authorList>
            <person name="Kuzmanovic N."/>
            <person name="Pulawska J."/>
            <person name="Obradovic A."/>
        </authorList>
    </citation>
    <scope>NUCLEOTIDE SEQUENCE [LARGE SCALE GENOMIC DNA]</scope>
    <source>
        <strain evidence="7 8">39/7</strain>
    </source>
</reference>
<evidence type="ECO:0000256" key="5">
    <source>
        <dbReference type="ARBA" id="ARBA00024042"/>
    </source>
</evidence>
<sequence length="385" mass="42263">MTKPVKIEDYRVLAKRRLPKMVFDYLDGGAEDETGLTHNRAVFGSWRFQPKRLTDVSKRDLSTTLWGQSYPLPFLIGPTGLNGLLRPQGDAILARCAAREGVPFVLSTASTQSIEEVSRSSDGEKWFQLYVMRRDLALDLTRRALAADYTTLVLTVDVPVNGWRERDMRNGFGLPMRYTAKTLLDGATHPRWSLDLLRNGMPQLANFVSGRAVSSEAQAALMRREMDASFDWEALAQLRAVWPKRLLVKGVLSPEDAARCIAEGADGVILSNHGARQLDGCLSPMETLKGVRNATLETVLVDSGFRRGSDVVKALCLGANAVLLGRATLFGLAAAGEQGVLDVISLVRQEIDRTLALIGVSSVADLSSELLVRHIHEEALQHDAV</sequence>
<proteinExistence type="inferred from homology"/>
<evidence type="ECO:0000313" key="7">
    <source>
        <dbReference type="EMBL" id="KJF65912.1"/>
    </source>
</evidence>
<dbReference type="PANTHER" id="PTHR10578">
    <property type="entry name" value="S -2-HYDROXY-ACID OXIDASE-RELATED"/>
    <property type="match status" value="1"/>
</dbReference>
<evidence type="ECO:0000259" key="6">
    <source>
        <dbReference type="PROSITE" id="PS51349"/>
    </source>
</evidence>
<dbReference type="Pfam" id="PF01070">
    <property type="entry name" value="FMN_dh"/>
    <property type="match status" value="1"/>
</dbReference>
<dbReference type="PIRSF" id="PIRSF000138">
    <property type="entry name" value="Al-hdrx_acd_dh"/>
    <property type="match status" value="1"/>
</dbReference>
<feature type="domain" description="FMN hydroxy acid dehydrogenase" evidence="6">
    <location>
        <begin position="1"/>
        <end position="376"/>
    </location>
</feature>
<gene>
    <name evidence="7" type="ORF">RS75_20680</name>
</gene>
<comment type="caution">
    <text evidence="7">The sequence shown here is derived from an EMBL/GenBank/DDBJ whole genome shotgun (WGS) entry which is preliminary data.</text>
</comment>
<dbReference type="RefSeq" id="WP_045023968.1">
    <property type="nucleotide sequence ID" value="NZ_JWJH01000021.1"/>
</dbReference>
<accession>A0ABR5CM53</accession>
<dbReference type="SUPFAM" id="SSF51395">
    <property type="entry name" value="FMN-linked oxidoreductases"/>
    <property type="match status" value="1"/>
</dbReference>
<dbReference type="Proteomes" id="UP000052068">
    <property type="component" value="Unassembled WGS sequence"/>
</dbReference>
<keyword evidence="8" id="KW-1185">Reference proteome</keyword>
<evidence type="ECO:0000256" key="3">
    <source>
        <dbReference type="ARBA" id="ARBA00022643"/>
    </source>
</evidence>